<proteinExistence type="predicted"/>
<evidence type="ECO:0000313" key="2">
    <source>
        <dbReference type="Proteomes" id="UP000688137"/>
    </source>
</evidence>
<keyword evidence="2" id="KW-1185">Reference proteome</keyword>
<dbReference type="AlphaFoldDB" id="A0A8S1P022"/>
<sequence>MMKNGTLFKNVFVDLEESNRWELKNGRRNNHYSLKNSFIIQYYQNFIKFKQLNNFNQKKN</sequence>
<evidence type="ECO:0000313" key="1">
    <source>
        <dbReference type="EMBL" id="CAD8095906.1"/>
    </source>
</evidence>
<accession>A0A8S1P022</accession>
<dbReference type="EMBL" id="CAJJDM010000102">
    <property type="protein sequence ID" value="CAD8095906.1"/>
    <property type="molecule type" value="Genomic_DNA"/>
</dbReference>
<dbReference type="Proteomes" id="UP000688137">
    <property type="component" value="Unassembled WGS sequence"/>
</dbReference>
<protein>
    <submittedName>
        <fullName evidence="1">Uncharacterized protein</fullName>
    </submittedName>
</protein>
<gene>
    <name evidence="1" type="ORF">PPRIM_AZ9-3.1.T0990211</name>
</gene>
<name>A0A8S1P022_PARPR</name>
<organism evidence="1 2">
    <name type="scientific">Paramecium primaurelia</name>
    <dbReference type="NCBI Taxonomy" id="5886"/>
    <lineage>
        <taxon>Eukaryota</taxon>
        <taxon>Sar</taxon>
        <taxon>Alveolata</taxon>
        <taxon>Ciliophora</taxon>
        <taxon>Intramacronucleata</taxon>
        <taxon>Oligohymenophorea</taxon>
        <taxon>Peniculida</taxon>
        <taxon>Parameciidae</taxon>
        <taxon>Paramecium</taxon>
    </lineage>
</organism>
<comment type="caution">
    <text evidence="1">The sequence shown here is derived from an EMBL/GenBank/DDBJ whole genome shotgun (WGS) entry which is preliminary data.</text>
</comment>
<reference evidence="1" key="1">
    <citation type="submission" date="2021-01" db="EMBL/GenBank/DDBJ databases">
        <authorList>
            <consortium name="Genoscope - CEA"/>
            <person name="William W."/>
        </authorList>
    </citation>
    <scope>NUCLEOTIDE SEQUENCE</scope>
</reference>